<gene>
    <name evidence="8" type="ORF">ACFQVC_29630</name>
</gene>
<keyword evidence="5 6" id="KW-0472">Membrane</keyword>
<dbReference type="PANTHER" id="PTHR43124">
    <property type="entry name" value="PURINE EFFLUX PUMP PBUE"/>
    <property type="match status" value="1"/>
</dbReference>
<feature type="transmembrane region" description="Helical" evidence="6">
    <location>
        <begin position="217"/>
        <end position="237"/>
    </location>
</feature>
<name>A0ABW2JQB7_9ACTN</name>
<proteinExistence type="predicted"/>
<dbReference type="PANTHER" id="PTHR43124:SF3">
    <property type="entry name" value="CHLORAMPHENICOL EFFLUX PUMP RV0191"/>
    <property type="match status" value="1"/>
</dbReference>
<feature type="transmembrane region" description="Helical" evidence="6">
    <location>
        <begin position="21"/>
        <end position="43"/>
    </location>
</feature>
<dbReference type="RefSeq" id="WP_381836291.1">
    <property type="nucleotide sequence ID" value="NZ_JBHTCF010000015.1"/>
</dbReference>
<keyword evidence="9" id="KW-1185">Reference proteome</keyword>
<dbReference type="InterPro" id="IPR036259">
    <property type="entry name" value="MFS_trans_sf"/>
</dbReference>
<dbReference type="PROSITE" id="PS50850">
    <property type="entry name" value="MFS"/>
    <property type="match status" value="1"/>
</dbReference>
<feature type="transmembrane region" description="Helical" evidence="6">
    <location>
        <begin position="257"/>
        <end position="276"/>
    </location>
</feature>
<evidence type="ECO:0000256" key="5">
    <source>
        <dbReference type="ARBA" id="ARBA00023136"/>
    </source>
</evidence>
<evidence type="ECO:0000313" key="8">
    <source>
        <dbReference type="EMBL" id="MFC7308370.1"/>
    </source>
</evidence>
<feature type="transmembrane region" description="Helical" evidence="6">
    <location>
        <begin position="147"/>
        <end position="166"/>
    </location>
</feature>
<evidence type="ECO:0000256" key="6">
    <source>
        <dbReference type="SAM" id="Phobius"/>
    </source>
</evidence>
<evidence type="ECO:0000256" key="3">
    <source>
        <dbReference type="ARBA" id="ARBA00022692"/>
    </source>
</evidence>
<organism evidence="8 9">
    <name type="scientific">Streptomyces monticola</name>
    <dbReference type="NCBI Taxonomy" id="2666263"/>
    <lineage>
        <taxon>Bacteria</taxon>
        <taxon>Bacillati</taxon>
        <taxon>Actinomycetota</taxon>
        <taxon>Actinomycetes</taxon>
        <taxon>Kitasatosporales</taxon>
        <taxon>Streptomycetaceae</taxon>
        <taxon>Streptomyces</taxon>
    </lineage>
</organism>
<feature type="domain" description="Major facilitator superfamily (MFS) profile" evidence="7">
    <location>
        <begin position="23"/>
        <end position="390"/>
    </location>
</feature>
<keyword evidence="2" id="KW-1003">Cell membrane</keyword>
<accession>A0ABW2JQB7</accession>
<feature type="transmembrane region" description="Helical" evidence="6">
    <location>
        <begin position="340"/>
        <end position="363"/>
    </location>
</feature>
<dbReference type="InterPro" id="IPR050189">
    <property type="entry name" value="MFS_Efflux_Transporters"/>
</dbReference>
<evidence type="ECO:0000256" key="2">
    <source>
        <dbReference type="ARBA" id="ARBA00022475"/>
    </source>
</evidence>
<feature type="transmembrane region" description="Helical" evidence="6">
    <location>
        <begin position="114"/>
        <end position="135"/>
    </location>
</feature>
<evidence type="ECO:0000256" key="4">
    <source>
        <dbReference type="ARBA" id="ARBA00022989"/>
    </source>
</evidence>
<sequence length="400" mass="41160">MPTTALPPRSEQAKDQGRLPLSPLLALALAAFMTVLTEALPAGVLPEMARDLSVSESAMGQSLTIYALATGLSAIPLARAMAAWRRKRLMLAAVAVFALANTATAASSCYLVTMGLRLVAGIAAAVVWSELVVYARRLAPPHLRGRAAAVALAGIPLALSLGIPLGTLLGSRIGWRSTFLLVTLITLALLGWMSAVLPDFAGRPPEQRQPILQALRLPGVLPVLFTAAAFMLAHNILYTYVATFLDAHGMGASRESVLLVFGAASVASILAAGALVDRHLRTLTITSVTLFLTASTLLATLADTPAAVYAATALWGLACGGIATLLQTAVADAGGDQAQALYVTVCNSSIAGGGALGGILLAAFGPASFPHSSLLLLVPVLIIVVVARTHAFPSGRRRAG</sequence>
<feature type="transmembrane region" description="Helical" evidence="6">
    <location>
        <begin position="308"/>
        <end position="328"/>
    </location>
</feature>
<dbReference type="InterPro" id="IPR020846">
    <property type="entry name" value="MFS_dom"/>
</dbReference>
<comment type="caution">
    <text evidence="8">The sequence shown here is derived from an EMBL/GenBank/DDBJ whole genome shotgun (WGS) entry which is preliminary data.</text>
</comment>
<dbReference type="SUPFAM" id="SSF103473">
    <property type="entry name" value="MFS general substrate transporter"/>
    <property type="match status" value="1"/>
</dbReference>
<dbReference type="CDD" id="cd17324">
    <property type="entry name" value="MFS_NepI_like"/>
    <property type="match status" value="1"/>
</dbReference>
<keyword evidence="4 6" id="KW-1133">Transmembrane helix</keyword>
<evidence type="ECO:0000256" key="1">
    <source>
        <dbReference type="ARBA" id="ARBA00004651"/>
    </source>
</evidence>
<evidence type="ECO:0000313" key="9">
    <source>
        <dbReference type="Proteomes" id="UP001596523"/>
    </source>
</evidence>
<dbReference type="Proteomes" id="UP001596523">
    <property type="component" value="Unassembled WGS sequence"/>
</dbReference>
<dbReference type="Gene3D" id="1.20.1250.20">
    <property type="entry name" value="MFS general substrate transporter like domains"/>
    <property type="match status" value="1"/>
</dbReference>
<evidence type="ECO:0000259" key="7">
    <source>
        <dbReference type="PROSITE" id="PS50850"/>
    </source>
</evidence>
<feature type="transmembrane region" description="Helical" evidence="6">
    <location>
        <begin position="178"/>
        <end position="197"/>
    </location>
</feature>
<dbReference type="InterPro" id="IPR011701">
    <property type="entry name" value="MFS"/>
</dbReference>
<feature type="transmembrane region" description="Helical" evidence="6">
    <location>
        <begin position="89"/>
        <end position="108"/>
    </location>
</feature>
<dbReference type="EMBL" id="JBHTCF010000015">
    <property type="protein sequence ID" value="MFC7308370.1"/>
    <property type="molecule type" value="Genomic_DNA"/>
</dbReference>
<protein>
    <submittedName>
        <fullName evidence="8">MFS transporter</fullName>
    </submittedName>
</protein>
<feature type="transmembrane region" description="Helical" evidence="6">
    <location>
        <begin position="63"/>
        <end position="82"/>
    </location>
</feature>
<reference evidence="9" key="1">
    <citation type="journal article" date="2019" name="Int. J. Syst. Evol. Microbiol.">
        <title>The Global Catalogue of Microorganisms (GCM) 10K type strain sequencing project: providing services to taxonomists for standard genome sequencing and annotation.</title>
        <authorList>
            <consortium name="The Broad Institute Genomics Platform"/>
            <consortium name="The Broad Institute Genome Sequencing Center for Infectious Disease"/>
            <person name="Wu L."/>
            <person name="Ma J."/>
        </authorList>
    </citation>
    <scope>NUCLEOTIDE SEQUENCE [LARGE SCALE GENOMIC DNA]</scope>
    <source>
        <strain evidence="9">SYNS20</strain>
    </source>
</reference>
<keyword evidence="3 6" id="KW-0812">Transmembrane</keyword>
<feature type="transmembrane region" description="Helical" evidence="6">
    <location>
        <begin position="369"/>
        <end position="387"/>
    </location>
</feature>
<feature type="transmembrane region" description="Helical" evidence="6">
    <location>
        <begin position="283"/>
        <end position="302"/>
    </location>
</feature>
<dbReference type="Pfam" id="PF07690">
    <property type="entry name" value="MFS_1"/>
    <property type="match status" value="1"/>
</dbReference>
<comment type="subcellular location">
    <subcellularLocation>
        <location evidence="1">Cell membrane</location>
        <topology evidence="1">Multi-pass membrane protein</topology>
    </subcellularLocation>
</comment>